<comment type="function">
    <text evidence="7">One of the primary rRNA binding proteins, it binds directly near the 3'-end of the 23S rRNA, where it nucleates assembly of the 50S subunit.</text>
</comment>
<evidence type="ECO:0000256" key="2">
    <source>
        <dbReference type="ARBA" id="ARBA00022730"/>
    </source>
</evidence>
<gene>
    <name evidence="7" type="primary">rplC</name>
    <name evidence="8" type="ORF">A3C11_02760</name>
</gene>
<reference evidence="8 9" key="1">
    <citation type="journal article" date="2016" name="Nat. Commun.">
        <title>Thousands of microbial genomes shed light on interconnected biogeochemical processes in an aquifer system.</title>
        <authorList>
            <person name="Anantharaman K."/>
            <person name="Brown C.T."/>
            <person name="Hug L.A."/>
            <person name="Sharon I."/>
            <person name="Castelle C.J."/>
            <person name="Probst A.J."/>
            <person name="Thomas B.C."/>
            <person name="Singh A."/>
            <person name="Wilkins M.J."/>
            <person name="Karaoz U."/>
            <person name="Brodie E.L."/>
            <person name="Williams K.H."/>
            <person name="Hubbard S.S."/>
            <person name="Banfield J.F."/>
        </authorList>
    </citation>
    <scope>NUCLEOTIDE SEQUENCE [LARGE SCALE GENOMIC DNA]</scope>
</reference>
<evidence type="ECO:0000313" key="9">
    <source>
        <dbReference type="Proteomes" id="UP000177362"/>
    </source>
</evidence>
<evidence type="ECO:0000256" key="1">
    <source>
        <dbReference type="ARBA" id="ARBA00006540"/>
    </source>
</evidence>
<name>A0A1G2KMB8_9BACT</name>
<dbReference type="Pfam" id="PF00297">
    <property type="entry name" value="Ribosomal_L3"/>
    <property type="match status" value="1"/>
</dbReference>
<dbReference type="GO" id="GO:0003735">
    <property type="term" value="F:structural constituent of ribosome"/>
    <property type="evidence" value="ECO:0007669"/>
    <property type="project" value="UniProtKB-UniRule"/>
</dbReference>
<dbReference type="AlphaFoldDB" id="A0A1G2KMB8"/>
<dbReference type="EMBL" id="MHQJ01000042">
    <property type="protein sequence ID" value="OHA00555.1"/>
    <property type="molecule type" value="Genomic_DNA"/>
</dbReference>
<dbReference type="PANTHER" id="PTHR11229:SF16">
    <property type="entry name" value="LARGE RIBOSOMAL SUBUNIT PROTEIN UL3C"/>
    <property type="match status" value="1"/>
</dbReference>
<dbReference type="STRING" id="1802271.A3C11_02760"/>
<organism evidence="8 9">
    <name type="scientific">Candidatus Sungbacteria bacterium RIFCSPHIGHO2_02_FULL_49_12</name>
    <dbReference type="NCBI Taxonomy" id="1802271"/>
    <lineage>
        <taxon>Bacteria</taxon>
        <taxon>Candidatus Sungiibacteriota</taxon>
    </lineage>
</organism>
<dbReference type="Proteomes" id="UP000177362">
    <property type="component" value="Unassembled WGS sequence"/>
</dbReference>
<keyword evidence="3 7" id="KW-0694">RNA-binding</keyword>
<accession>A0A1G2KMB8</accession>
<evidence type="ECO:0000256" key="5">
    <source>
        <dbReference type="ARBA" id="ARBA00023274"/>
    </source>
</evidence>
<dbReference type="InterPro" id="IPR009000">
    <property type="entry name" value="Transl_B-barrel_sf"/>
</dbReference>
<dbReference type="InterPro" id="IPR019927">
    <property type="entry name" value="Ribosomal_uL3_bac/org-type"/>
</dbReference>
<comment type="caution">
    <text evidence="8">The sequence shown here is derived from an EMBL/GenBank/DDBJ whole genome shotgun (WGS) entry which is preliminary data.</text>
</comment>
<evidence type="ECO:0000256" key="4">
    <source>
        <dbReference type="ARBA" id="ARBA00022980"/>
    </source>
</evidence>
<dbReference type="FunFam" id="2.40.30.10:FF:000004">
    <property type="entry name" value="50S ribosomal protein L3"/>
    <property type="match status" value="1"/>
</dbReference>
<comment type="subunit">
    <text evidence="7">Part of the 50S ribosomal subunit. Forms a cluster with proteins L14 and L19.</text>
</comment>
<evidence type="ECO:0000256" key="7">
    <source>
        <dbReference type="HAMAP-Rule" id="MF_01325"/>
    </source>
</evidence>
<dbReference type="GO" id="GO:0006412">
    <property type="term" value="P:translation"/>
    <property type="evidence" value="ECO:0007669"/>
    <property type="project" value="UniProtKB-UniRule"/>
</dbReference>
<keyword evidence="5 7" id="KW-0687">Ribonucleoprotein</keyword>
<keyword evidence="2 7" id="KW-0699">rRNA-binding</keyword>
<dbReference type="HAMAP" id="MF_01325_B">
    <property type="entry name" value="Ribosomal_uL3_B"/>
    <property type="match status" value="1"/>
</dbReference>
<dbReference type="GO" id="GO:0022625">
    <property type="term" value="C:cytosolic large ribosomal subunit"/>
    <property type="evidence" value="ECO:0007669"/>
    <property type="project" value="TreeGrafter"/>
</dbReference>
<evidence type="ECO:0000313" key="8">
    <source>
        <dbReference type="EMBL" id="OHA00555.1"/>
    </source>
</evidence>
<dbReference type="Gene3D" id="3.30.160.810">
    <property type="match status" value="1"/>
</dbReference>
<protein>
    <recommendedName>
        <fullName evidence="6 7">Large ribosomal subunit protein uL3</fullName>
    </recommendedName>
</protein>
<dbReference type="Gene3D" id="2.40.30.10">
    <property type="entry name" value="Translation factors"/>
    <property type="match status" value="1"/>
</dbReference>
<sequence length="202" mass="21862">MKFIIGEKIGMTQMFDENGRVLPVTLVRATSNVVTQVRTKEKDGYAALQIGHGTNKKMLKPQRGHVKDLGNPRTLKEIRLDSTDKNRGDLMEVTQFGAGDMVKVTGVSKSKGFQGVVKRHGFHGAPKSHGTKHALREPGSIGATWPQRVIKGMRMAGRMGGERVSVKNLRVAQVDAEKEVIALVGAIPGRNGSLVTITATAK</sequence>
<comment type="similarity">
    <text evidence="1 7">Belongs to the universal ribosomal protein uL3 family.</text>
</comment>
<dbReference type="InterPro" id="IPR000597">
    <property type="entry name" value="Ribosomal_uL3"/>
</dbReference>
<evidence type="ECO:0000256" key="3">
    <source>
        <dbReference type="ARBA" id="ARBA00022884"/>
    </source>
</evidence>
<dbReference type="SUPFAM" id="SSF50447">
    <property type="entry name" value="Translation proteins"/>
    <property type="match status" value="1"/>
</dbReference>
<evidence type="ECO:0000256" key="6">
    <source>
        <dbReference type="ARBA" id="ARBA00035243"/>
    </source>
</evidence>
<dbReference type="NCBIfam" id="TIGR03625">
    <property type="entry name" value="L3_bact"/>
    <property type="match status" value="1"/>
</dbReference>
<proteinExistence type="inferred from homology"/>
<dbReference type="GO" id="GO:0019843">
    <property type="term" value="F:rRNA binding"/>
    <property type="evidence" value="ECO:0007669"/>
    <property type="project" value="UniProtKB-UniRule"/>
</dbReference>
<keyword evidence="4 7" id="KW-0689">Ribosomal protein</keyword>
<dbReference type="PANTHER" id="PTHR11229">
    <property type="entry name" value="50S RIBOSOMAL PROTEIN L3"/>
    <property type="match status" value="1"/>
</dbReference>